<accession>A0A0D2P3X2</accession>
<sequence>MPIWPWKFVLEVTSRLKQPQHQKSRQVPERLYIALMNTLLQHVSLILGGVLVRTASQFQSLIPANSPPSTPSLAGETKNGSTEVDVGVLYAVEPTVIAPPASRSESEATKDANVQEIWFPSSLCAHRGCTARNAPGKREGAERCWCHNAFYHSRSAPSSRDVADNSTLPRSPAVDGARVRDDGIDAQASVLHVDAPAMVVPLALCRDGNGTVQVVVDRTGFNFPKAASNMRQRSA</sequence>
<evidence type="ECO:0000313" key="3">
    <source>
        <dbReference type="Proteomes" id="UP000054270"/>
    </source>
</evidence>
<dbReference type="Proteomes" id="UP000054270">
    <property type="component" value="Unassembled WGS sequence"/>
</dbReference>
<dbReference type="EMBL" id="KN817543">
    <property type="protein sequence ID" value="KJA23401.1"/>
    <property type="molecule type" value="Genomic_DNA"/>
</dbReference>
<evidence type="ECO:0000256" key="1">
    <source>
        <dbReference type="SAM" id="MobiDB-lite"/>
    </source>
</evidence>
<evidence type="ECO:0008006" key="4">
    <source>
        <dbReference type="Google" id="ProtNLM"/>
    </source>
</evidence>
<evidence type="ECO:0000313" key="2">
    <source>
        <dbReference type="EMBL" id="KJA23401.1"/>
    </source>
</evidence>
<dbReference type="InterPro" id="IPR036922">
    <property type="entry name" value="Rieske_2Fe-2S_sf"/>
</dbReference>
<protein>
    <recommendedName>
        <fullName evidence="4">Rieske domain-containing protein</fullName>
    </recommendedName>
</protein>
<dbReference type="SUPFAM" id="SSF50022">
    <property type="entry name" value="ISP domain"/>
    <property type="match status" value="1"/>
</dbReference>
<name>A0A0D2P3X2_HYPSF</name>
<dbReference type="GO" id="GO:0051537">
    <property type="term" value="F:2 iron, 2 sulfur cluster binding"/>
    <property type="evidence" value="ECO:0007669"/>
    <property type="project" value="InterPro"/>
</dbReference>
<proteinExistence type="predicted"/>
<reference evidence="3" key="1">
    <citation type="submission" date="2014-04" db="EMBL/GenBank/DDBJ databases">
        <title>Evolutionary Origins and Diversification of the Mycorrhizal Mutualists.</title>
        <authorList>
            <consortium name="DOE Joint Genome Institute"/>
            <consortium name="Mycorrhizal Genomics Consortium"/>
            <person name="Kohler A."/>
            <person name="Kuo A."/>
            <person name="Nagy L.G."/>
            <person name="Floudas D."/>
            <person name="Copeland A."/>
            <person name="Barry K.W."/>
            <person name="Cichocki N."/>
            <person name="Veneault-Fourrey C."/>
            <person name="LaButti K."/>
            <person name="Lindquist E.A."/>
            <person name="Lipzen A."/>
            <person name="Lundell T."/>
            <person name="Morin E."/>
            <person name="Murat C."/>
            <person name="Riley R."/>
            <person name="Ohm R."/>
            <person name="Sun H."/>
            <person name="Tunlid A."/>
            <person name="Henrissat B."/>
            <person name="Grigoriev I.V."/>
            <person name="Hibbett D.S."/>
            <person name="Martin F."/>
        </authorList>
    </citation>
    <scope>NUCLEOTIDE SEQUENCE [LARGE SCALE GENOMIC DNA]</scope>
    <source>
        <strain evidence="3">FD-334 SS-4</strain>
    </source>
</reference>
<dbReference type="AlphaFoldDB" id="A0A0D2P3X2"/>
<feature type="region of interest" description="Disordered" evidence="1">
    <location>
        <begin position="155"/>
        <end position="176"/>
    </location>
</feature>
<gene>
    <name evidence="2" type="ORF">HYPSUDRAFT_201421</name>
</gene>
<keyword evidence="3" id="KW-1185">Reference proteome</keyword>
<organism evidence="2 3">
    <name type="scientific">Hypholoma sublateritium (strain FD-334 SS-4)</name>
    <dbReference type="NCBI Taxonomy" id="945553"/>
    <lineage>
        <taxon>Eukaryota</taxon>
        <taxon>Fungi</taxon>
        <taxon>Dikarya</taxon>
        <taxon>Basidiomycota</taxon>
        <taxon>Agaricomycotina</taxon>
        <taxon>Agaricomycetes</taxon>
        <taxon>Agaricomycetidae</taxon>
        <taxon>Agaricales</taxon>
        <taxon>Agaricineae</taxon>
        <taxon>Strophariaceae</taxon>
        <taxon>Hypholoma</taxon>
    </lineage>
</organism>